<comment type="caution">
    <text evidence="3">The sequence shown here is derived from an EMBL/GenBank/DDBJ whole genome shotgun (WGS) entry which is preliminary data.</text>
</comment>
<protein>
    <submittedName>
        <fullName evidence="3">Autotransporter</fullName>
    </submittedName>
</protein>
<keyword evidence="1" id="KW-0378">Hydrolase</keyword>
<dbReference type="PANTHER" id="PTHR45648:SF22">
    <property type="entry name" value="GDSL LIPASE_ACYLHYDROLASE FAMILY PROTEIN (AFU_ORTHOLOGUE AFUA_4G14700)"/>
    <property type="match status" value="1"/>
</dbReference>
<organism evidence="3 4">
    <name type="scientific">Skermanella stibiiresistens SB22</name>
    <dbReference type="NCBI Taxonomy" id="1385369"/>
    <lineage>
        <taxon>Bacteria</taxon>
        <taxon>Pseudomonadati</taxon>
        <taxon>Pseudomonadota</taxon>
        <taxon>Alphaproteobacteria</taxon>
        <taxon>Rhodospirillales</taxon>
        <taxon>Azospirillaceae</taxon>
        <taxon>Skermanella</taxon>
    </lineage>
</organism>
<evidence type="ECO:0000256" key="1">
    <source>
        <dbReference type="ARBA" id="ARBA00022801"/>
    </source>
</evidence>
<dbReference type="PANTHER" id="PTHR45648">
    <property type="entry name" value="GDSL LIPASE/ACYLHYDROLASE FAMILY PROTEIN (AFU_ORTHOLOGUE AFUA_4G14700)"/>
    <property type="match status" value="1"/>
</dbReference>
<dbReference type="NCBIfam" id="TIGR02595">
    <property type="entry name" value="PEP_CTERM"/>
    <property type="match status" value="1"/>
</dbReference>
<keyword evidence="4" id="KW-1185">Reference proteome</keyword>
<name>W9GXW1_9PROT</name>
<accession>W9GXW1</accession>
<reference evidence="3 4" key="1">
    <citation type="submission" date="2013-08" db="EMBL/GenBank/DDBJ databases">
        <title>The genome sequence of Skermanella stibiiresistens.</title>
        <authorList>
            <person name="Zhu W."/>
            <person name="Wang G."/>
        </authorList>
    </citation>
    <scope>NUCLEOTIDE SEQUENCE [LARGE SCALE GENOMIC DNA]</scope>
    <source>
        <strain evidence="3 4">SB22</strain>
    </source>
</reference>
<dbReference type="Proteomes" id="UP000019486">
    <property type="component" value="Unassembled WGS sequence"/>
</dbReference>
<feature type="domain" description="Ice-binding protein C-terminal" evidence="2">
    <location>
        <begin position="322"/>
        <end position="344"/>
    </location>
</feature>
<dbReference type="InterPro" id="IPR036514">
    <property type="entry name" value="SGNH_hydro_sf"/>
</dbReference>
<dbReference type="SUPFAM" id="SSF52266">
    <property type="entry name" value="SGNH hydrolase"/>
    <property type="match status" value="1"/>
</dbReference>
<dbReference type="RefSeq" id="WP_084164927.1">
    <property type="nucleotide sequence ID" value="NZ_AVFL01000016.1"/>
</dbReference>
<dbReference type="EMBL" id="AVFL01000016">
    <property type="protein sequence ID" value="EWY38760.1"/>
    <property type="molecule type" value="Genomic_DNA"/>
</dbReference>
<gene>
    <name evidence="3" type="ORF">N825_11365</name>
</gene>
<dbReference type="AlphaFoldDB" id="W9GXW1"/>
<evidence type="ECO:0000313" key="3">
    <source>
        <dbReference type="EMBL" id="EWY38760.1"/>
    </source>
</evidence>
<dbReference type="InterPro" id="IPR013424">
    <property type="entry name" value="Ice-binding_C"/>
</dbReference>
<dbReference type="InterPro" id="IPR001087">
    <property type="entry name" value="GDSL"/>
</dbReference>
<dbReference type="Pfam" id="PF07589">
    <property type="entry name" value="PEP-CTERM"/>
    <property type="match status" value="1"/>
</dbReference>
<dbReference type="Gene3D" id="3.40.50.1110">
    <property type="entry name" value="SGNH hydrolase"/>
    <property type="match status" value="1"/>
</dbReference>
<proteinExistence type="predicted"/>
<evidence type="ECO:0000313" key="4">
    <source>
        <dbReference type="Proteomes" id="UP000019486"/>
    </source>
</evidence>
<evidence type="ECO:0000259" key="2">
    <source>
        <dbReference type="Pfam" id="PF07589"/>
    </source>
</evidence>
<dbReference type="Pfam" id="PF00657">
    <property type="entry name" value="Lipase_GDSL"/>
    <property type="match status" value="1"/>
</dbReference>
<dbReference type="CDD" id="cd01846">
    <property type="entry name" value="fatty_acyltransferase_like"/>
    <property type="match status" value="1"/>
</dbReference>
<dbReference type="STRING" id="1385369.N825_11365"/>
<sequence length="351" mass="35705">MLWCFARSPSRSKGLTATLAGIGLMGGFLGIVAAGSAEAAPVSAVYTFGDSLSDTGNIAAATFGTMPLPEFYYQGRFSNGPVWVDHVAAAFGTESKASLLGGTNHAFGGATTGGTVPPGVTFQTLDFLSKVPTTGADPNALYIVYGGGNDVRNELTSNLPGETLAAAATANVSQAVTNLALAGARHIMVPNLSDLALTPEAIMAGGEFAERATSLSAAFNTALTSVMVGLEAVLPVDLIPLDVRSLFNDVAANPGNYGLTNVNTPCFSGAVDRPGTVCSNPDEYLFWDSLHPTAAAHRILADYALAALRGSGVGGSDGDPTDVPEPATLVLVAGGLLGMGLLRRRQSSVPA</sequence>
<dbReference type="OrthoDB" id="5292073at2"/>
<dbReference type="GO" id="GO:0016788">
    <property type="term" value="F:hydrolase activity, acting on ester bonds"/>
    <property type="evidence" value="ECO:0007669"/>
    <property type="project" value="InterPro"/>
</dbReference>
<dbReference type="PATRIC" id="fig|1385369.3.peg.4250"/>
<dbReference type="InterPro" id="IPR051058">
    <property type="entry name" value="GDSL_Est/Lipase"/>
</dbReference>